<proteinExistence type="predicted"/>
<dbReference type="Proteomes" id="UP000032871">
    <property type="component" value="Unassembled WGS sequence"/>
</dbReference>
<feature type="domain" description="DUF4325" evidence="1">
    <location>
        <begin position="32"/>
        <end position="94"/>
    </location>
</feature>
<dbReference type="Pfam" id="PF14213">
    <property type="entry name" value="DUF4325"/>
    <property type="match status" value="1"/>
</dbReference>
<reference evidence="2 3" key="1">
    <citation type="submission" date="2010-12" db="EMBL/GenBank/DDBJ databases">
        <authorList>
            <person name="Muzny D."/>
            <person name="Qin X."/>
            <person name="Deng J."/>
            <person name="Jiang H."/>
            <person name="Liu Y."/>
            <person name="Qu J."/>
            <person name="Song X.-Z."/>
            <person name="Zhang L."/>
            <person name="Thornton R."/>
            <person name="Coyle M."/>
            <person name="Francisco L."/>
            <person name="Jackson L."/>
            <person name="Javaid M."/>
            <person name="Korchina V."/>
            <person name="Kovar C."/>
            <person name="Mata R."/>
            <person name="Mathew T."/>
            <person name="Ngo R."/>
            <person name="Nguyen L."/>
            <person name="Nguyen N."/>
            <person name="Okwuonu G."/>
            <person name="Ongeri F."/>
            <person name="Pham C."/>
            <person name="Simmons D."/>
            <person name="Wilczek-Boney K."/>
            <person name="Hale W."/>
            <person name="Jakkamsetti A."/>
            <person name="Pham P."/>
            <person name="Ruth R."/>
            <person name="San Lucas F."/>
            <person name="Warren J."/>
            <person name="Zhang J."/>
            <person name="Zhao Z."/>
            <person name="Zhou C."/>
            <person name="Zhu D."/>
            <person name="Lee S."/>
            <person name="Bess C."/>
            <person name="Blankenburg K."/>
            <person name="Forbes L."/>
            <person name="Fu Q."/>
            <person name="Gubbala S."/>
            <person name="Hirani K."/>
            <person name="Jayaseelan J.C."/>
            <person name="Lara F."/>
            <person name="Munidasa M."/>
            <person name="Palculict T."/>
            <person name="Patil S."/>
            <person name="Pu L.-L."/>
            <person name="Saada N."/>
            <person name="Tang L."/>
            <person name="Weissenberger G."/>
            <person name="Zhu Y."/>
            <person name="Hemphill L."/>
            <person name="Shang Y."/>
            <person name="Youmans B."/>
            <person name="Ayvaz T."/>
            <person name="Ross M."/>
            <person name="Santibanez J."/>
            <person name="Aqrawi P."/>
            <person name="Gross S."/>
            <person name="Joshi V."/>
            <person name="Fowler G."/>
            <person name="Nazareth L."/>
            <person name="Reid J."/>
            <person name="Worley K."/>
            <person name="Petrosino J."/>
            <person name="Highlander S."/>
            <person name="Gibbs R."/>
        </authorList>
    </citation>
    <scope>NUCLEOTIDE SEQUENCE [LARGE SCALE GENOMIC DNA]</scope>
    <source>
        <strain evidence="2 3">ATCC 33393</strain>
    </source>
</reference>
<keyword evidence="3" id="KW-1185">Reference proteome</keyword>
<comment type="caution">
    <text evidence="2">The sequence shown here is derived from an EMBL/GenBank/DDBJ whole genome shotgun (WGS) entry which is preliminary data.</text>
</comment>
<dbReference type="OrthoDB" id="1551124at2"/>
<dbReference type="GeneID" id="60800569"/>
<sequence>MIKTITIVNDFSQSPYGRNEDDVTPEEYKNTGKAFRETLLAPALRDKSNDKVIVVLTGYNRYGRSFLDEAFGGLIRKDGFTYQELLKRLEYKHDTVKSIVNLISERLVKAAKDLGQLPDEDI</sequence>
<dbReference type="RefSeq" id="WP_006718664.1">
    <property type="nucleotide sequence ID" value="NZ_GL622200.1"/>
</dbReference>
<dbReference type="HOGENOM" id="CLU_163405_0_0_6"/>
<gene>
    <name evidence="2" type="ORF">HMPREF9064_1173</name>
</gene>
<evidence type="ECO:0000259" key="1">
    <source>
        <dbReference type="Pfam" id="PF14213"/>
    </source>
</evidence>
<evidence type="ECO:0000313" key="2">
    <source>
        <dbReference type="EMBL" id="EFU67495.1"/>
    </source>
</evidence>
<name>E6KYE1_9PAST</name>
<organism evidence="2 3">
    <name type="scientific">Aggregatibacter segnis ATCC 33393</name>
    <dbReference type="NCBI Taxonomy" id="888057"/>
    <lineage>
        <taxon>Bacteria</taxon>
        <taxon>Pseudomonadati</taxon>
        <taxon>Pseudomonadota</taxon>
        <taxon>Gammaproteobacteria</taxon>
        <taxon>Pasteurellales</taxon>
        <taxon>Pasteurellaceae</taxon>
        <taxon>Aggregatibacter</taxon>
    </lineage>
</organism>
<accession>E6KYE1</accession>
<dbReference type="InterPro" id="IPR025474">
    <property type="entry name" value="DUF4325"/>
</dbReference>
<dbReference type="EMBL" id="AEPS01000007">
    <property type="protein sequence ID" value="EFU67495.1"/>
    <property type="molecule type" value="Genomic_DNA"/>
</dbReference>
<dbReference type="AlphaFoldDB" id="E6KYE1"/>
<protein>
    <recommendedName>
        <fullName evidence="1">DUF4325 domain-containing protein</fullName>
    </recommendedName>
</protein>
<evidence type="ECO:0000313" key="3">
    <source>
        <dbReference type="Proteomes" id="UP000032871"/>
    </source>
</evidence>